<keyword evidence="1" id="KW-0472">Membrane</keyword>
<keyword evidence="1" id="KW-1133">Transmembrane helix</keyword>
<evidence type="ECO:0000256" key="1">
    <source>
        <dbReference type="SAM" id="Phobius"/>
    </source>
</evidence>
<gene>
    <name evidence="3" type="ORF">EEDITHA_LOCUS2647</name>
</gene>
<evidence type="ECO:0000313" key="3">
    <source>
        <dbReference type="EMBL" id="CAH2086245.1"/>
    </source>
</evidence>
<feature type="chain" id="PRO_5043953362" evidence="2">
    <location>
        <begin position="19"/>
        <end position="270"/>
    </location>
</feature>
<feature type="signal peptide" evidence="2">
    <location>
        <begin position="1"/>
        <end position="18"/>
    </location>
</feature>
<comment type="caution">
    <text evidence="3">The sequence shown here is derived from an EMBL/GenBank/DDBJ whole genome shotgun (WGS) entry which is preliminary data.</text>
</comment>
<feature type="transmembrane region" description="Helical" evidence="1">
    <location>
        <begin position="224"/>
        <end position="246"/>
    </location>
</feature>
<organism evidence="3 4">
    <name type="scientific">Euphydryas editha</name>
    <name type="common">Edith's checkerspot</name>
    <dbReference type="NCBI Taxonomy" id="104508"/>
    <lineage>
        <taxon>Eukaryota</taxon>
        <taxon>Metazoa</taxon>
        <taxon>Ecdysozoa</taxon>
        <taxon>Arthropoda</taxon>
        <taxon>Hexapoda</taxon>
        <taxon>Insecta</taxon>
        <taxon>Pterygota</taxon>
        <taxon>Neoptera</taxon>
        <taxon>Endopterygota</taxon>
        <taxon>Lepidoptera</taxon>
        <taxon>Glossata</taxon>
        <taxon>Ditrysia</taxon>
        <taxon>Papilionoidea</taxon>
        <taxon>Nymphalidae</taxon>
        <taxon>Nymphalinae</taxon>
        <taxon>Euphydryas</taxon>
    </lineage>
</organism>
<evidence type="ECO:0000313" key="4">
    <source>
        <dbReference type="Proteomes" id="UP001153954"/>
    </source>
</evidence>
<evidence type="ECO:0000256" key="2">
    <source>
        <dbReference type="SAM" id="SignalP"/>
    </source>
</evidence>
<accession>A0AAU9TGN3</accession>
<sequence>MNIFYLLFITVLVKYSVGKISGGPRGRFDNKNQRKPNNHYVSAHHAHFSYHPPSVINYMCRHCSHFVTYPVFHGLPPTYVYKYRESGGRFGDLLAGLALYNLGRASAEHWQYTHYYPVRSDEKCSMQVIDRKHFEETKLPCFVMSSFVARSPESFFPDSNALDITSPQIDIKPYLQHNGSSLKITREQECVLWHNTTLNKERNIIPCALLKEYSETMKPSGIPVYVWLPSTLALVTTIYVFCYCLCKRKIRKEQDPVNTGTIIGYCSTQY</sequence>
<keyword evidence="1" id="KW-0812">Transmembrane</keyword>
<dbReference type="Proteomes" id="UP001153954">
    <property type="component" value="Unassembled WGS sequence"/>
</dbReference>
<reference evidence="3" key="1">
    <citation type="submission" date="2022-03" db="EMBL/GenBank/DDBJ databases">
        <authorList>
            <person name="Tunstrom K."/>
        </authorList>
    </citation>
    <scope>NUCLEOTIDE SEQUENCE</scope>
</reference>
<dbReference type="AlphaFoldDB" id="A0AAU9TGN3"/>
<keyword evidence="4" id="KW-1185">Reference proteome</keyword>
<dbReference type="EMBL" id="CAKOGL010000005">
    <property type="protein sequence ID" value="CAH2086245.1"/>
    <property type="molecule type" value="Genomic_DNA"/>
</dbReference>
<keyword evidence="2" id="KW-0732">Signal</keyword>
<name>A0AAU9TGN3_EUPED</name>
<protein>
    <submittedName>
        <fullName evidence="3">Uncharacterized protein</fullName>
    </submittedName>
</protein>
<proteinExistence type="predicted"/>